<protein>
    <submittedName>
        <fullName evidence="1">Minor tail protein</fullName>
    </submittedName>
</protein>
<keyword evidence="2" id="KW-1185">Reference proteome</keyword>
<dbReference type="RefSeq" id="YP_009963621.1">
    <property type="nucleotide sequence ID" value="NC_051721.1"/>
</dbReference>
<sequence>MPLGWWVENSTTPTGADLTITGGQPTVTATQNKVITPTGRTLTITGGMPTSGPVATPTGRTITITGGIPAVLVNRQIEPAGATLTLTPGTPLAIKNTIITPSGRTLTLTRGTPVVTNKAPAAYGNVGAGAIASGNPTIASYTAPAGADVFAAVNTDRAGATVTTITYGGVAMELIATAVHNNTTANGNLYIYRLAGAGTGTAKTLSTTTSGLAWFYLNTISITNVGTVGTYTSTFGNGTVASHTITVPSNGLVLQVVSSGAGGSSVYDFTSFSGVTNRFHGASSATSLALNTATASGATTSTAAAAQAWAVISIPIS</sequence>
<gene>
    <name evidence="1" type="primary">20</name>
    <name evidence="1" type="ORF">SEA_MOOMOO_20</name>
</gene>
<dbReference type="GeneID" id="60335206"/>
<name>A0A2P1JR50_9CAUD</name>
<dbReference type="Proteomes" id="UP000241634">
    <property type="component" value="Segment"/>
</dbReference>
<proteinExistence type="predicted"/>
<evidence type="ECO:0000313" key="2">
    <source>
        <dbReference type="Proteomes" id="UP000241634"/>
    </source>
</evidence>
<evidence type="ECO:0000313" key="1">
    <source>
        <dbReference type="EMBL" id="AVO21626.1"/>
    </source>
</evidence>
<organism evidence="1 2">
    <name type="scientific">Mycobacterium phage MooMoo</name>
    <dbReference type="NCBI Taxonomy" id="2108127"/>
    <lineage>
        <taxon>Viruses</taxon>
        <taxon>Duplodnaviria</taxon>
        <taxon>Heunggongvirae</taxon>
        <taxon>Uroviricota</taxon>
        <taxon>Caudoviricetes</taxon>
        <taxon>Gracegardnervirinae</taxon>
        <taxon>Moomoovirus</taxon>
        <taxon>Moomoovirus moomoo</taxon>
    </lineage>
</organism>
<dbReference type="KEGG" id="vg:60335206"/>
<dbReference type="EMBL" id="MH001449">
    <property type="protein sequence ID" value="AVO21626.1"/>
    <property type="molecule type" value="Genomic_DNA"/>
</dbReference>
<accession>A0A2P1JR50</accession>
<reference evidence="2" key="1">
    <citation type="submission" date="2018-02" db="EMBL/GenBank/DDBJ databases">
        <authorList>
            <person name="Cohen D.B."/>
            <person name="Kent A.D."/>
        </authorList>
    </citation>
    <scope>NUCLEOTIDE SEQUENCE [LARGE SCALE GENOMIC DNA]</scope>
</reference>